<evidence type="ECO:0000313" key="2">
    <source>
        <dbReference type="Proteomes" id="UP000186922"/>
    </source>
</evidence>
<comment type="caution">
    <text evidence="1">The sequence shown here is derived from an EMBL/GenBank/DDBJ whole genome shotgun (WGS) entry which is preliminary data.</text>
</comment>
<name>A0A1D1VC76_RAMVA</name>
<gene>
    <name evidence="1" type="primary">RvY_10268-1</name>
    <name evidence="1" type="synonym">RvY_10268.1</name>
    <name evidence="1" type="ORF">RvY_10268</name>
</gene>
<evidence type="ECO:0000313" key="1">
    <source>
        <dbReference type="EMBL" id="GAU99236.1"/>
    </source>
</evidence>
<accession>A0A1D1VC76</accession>
<dbReference type="OrthoDB" id="7902892at2759"/>
<dbReference type="InterPro" id="IPR036397">
    <property type="entry name" value="RNaseH_sf"/>
</dbReference>
<dbReference type="STRING" id="947166.A0A1D1VC76"/>
<dbReference type="AlphaFoldDB" id="A0A1D1VC76"/>
<dbReference type="Proteomes" id="UP000186922">
    <property type="component" value="Unassembled WGS sequence"/>
</dbReference>
<sequence length="219" mass="25465">MQTLSRQTRATKPTSQVKMRDSFSCANKSENCTVVCSYRQEVGQGVGLGRKTLSNRLRDFKARRSKAVLDELTQEHRDNRVFWCLIQRELLLKNPTMFHEVIFSDEVRFNFHGGKIECWYLEGENRHDTDLQVPVATRIKGGIMLWGAITATGPVALIRVDGRINSDVYEDTLFERLLPFLDKHGRDLTFQQDKCPIHTSRKMRQFFWREGIEKGVVRD</sequence>
<keyword evidence="2" id="KW-1185">Reference proteome</keyword>
<evidence type="ECO:0008006" key="3">
    <source>
        <dbReference type="Google" id="ProtNLM"/>
    </source>
</evidence>
<dbReference type="Gene3D" id="3.30.420.10">
    <property type="entry name" value="Ribonuclease H-like superfamily/Ribonuclease H"/>
    <property type="match status" value="1"/>
</dbReference>
<dbReference type="EMBL" id="BDGG01000005">
    <property type="protein sequence ID" value="GAU99236.1"/>
    <property type="molecule type" value="Genomic_DNA"/>
</dbReference>
<protein>
    <recommendedName>
        <fullName evidence="3">Tc1-like transposase DDE domain-containing protein</fullName>
    </recommendedName>
</protein>
<organism evidence="1 2">
    <name type="scientific">Ramazzottius varieornatus</name>
    <name type="common">Water bear</name>
    <name type="synonym">Tardigrade</name>
    <dbReference type="NCBI Taxonomy" id="947166"/>
    <lineage>
        <taxon>Eukaryota</taxon>
        <taxon>Metazoa</taxon>
        <taxon>Ecdysozoa</taxon>
        <taxon>Tardigrada</taxon>
        <taxon>Eutardigrada</taxon>
        <taxon>Parachela</taxon>
        <taxon>Hypsibioidea</taxon>
        <taxon>Ramazzottiidae</taxon>
        <taxon>Ramazzottius</taxon>
    </lineage>
</organism>
<dbReference type="GO" id="GO:0003676">
    <property type="term" value="F:nucleic acid binding"/>
    <property type="evidence" value="ECO:0007669"/>
    <property type="project" value="InterPro"/>
</dbReference>
<proteinExistence type="predicted"/>
<reference evidence="1 2" key="1">
    <citation type="journal article" date="2016" name="Nat. Commun.">
        <title>Extremotolerant tardigrade genome and improved radiotolerance of human cultured cells by tardigrade-unique protein.</title>
        <authorList>
            <person name="Hashimoto T."/>
            <person name="Horikawa D.D."/>
            <person name="Saito Y."/>
            <person name="Kuwahara H."/>
            <person name="Kozuka-Hata H."/>
            <person name="Shin-I T."/>
            <person name="Minakuchi Y."/>
            <person name="Ohishi K."/>
            <person name="Motoyama A."/>
            <person name="Aizu T."/>
            <person name="Enomoto A."/>
            <person name="Kondo K."/>
            <person name="Tanaka S."/>
            <person name="Hara Y."/>
            <person name="Koshikawa S."/>
            <person name="Sagara H."/>
            <person name="Miura T."/>
            <person name="Yokobori S."/>
            <person name="Miyagawa K."/>
            <person name="Suzuki Y."/>
            <person name="Kubo T."/>
            <person name="Oyama M."/>
            <person name="Kohara Y."/>
            <person name="Fujiyama A."/>
            <person name="Arakawa K."/>
            <person name="Katayama T."/>
            <person name="Toyoda A."/>
            <person name="Kunieda T."/>
        </authorList>
    </citation>
    <scope>NUCLEOTIDE SEQUENCE [LARGE SCALE GENOMIC DNA]</scope>
    <source>
        <strain evidence="1 2">YOKOZUNA-1</strain>
    </source>
</reference>